<dbReference type="GO" id="GO:0045087">
    <property type="term" value="P:innate immune response"/>
    <property type="evidence" value="ECO:0007669"/>
    <property type="project" value="UniProtKB-KW"/>
</dbReference>
<dbReference type="InterPro" id="IPR050637">
    <property type="entry name" value="NLRP_innate_immun_reg"/>
</dbReference>
<evidence type="ECO:0000256" key="7">
    <source>
        <dbReference type="ARBA" id="ARBA00023198"/>
    </source>
</evidence>
<dbReference type="InterPro" id="IPR041075">
    <property type="entry name" value="NOD1/2_WH"/>
</dbReference>
<keyword evidence="8" id="KW-1271">Inflammasome</keyword>
<dbReference type="EMBL" id="BEZZ01001417">
    <property type="protein sequence ID" value="GCC18446.1"/>
    <property type="molecule type" value="Genomic_DNA"/>
</dbReference>
<dbReference type="GO" id="GO:0006954">
    <property type="term" value="P:inflammatory response"/>
    <property type="evidence" value="ECO:0007669"/>
    <property type="project" value="UniProtKB-KW"/>
</dbReference>
<dbReference type="InterPro" id="IPR032675">
    <property type="entry name" value="LRR_dom_sf"/>
</dbReference>
<reference evidence="10 11" key="1">
    <citation type="journal article" date="2018" name="Nat. Ecol. Evol.">
        <title>Shark genomes provide insights into elasmobranch evolution and the origin of vertebrates.</title>
        <authorList>
            <person name="Hara Y"/>
            <person name="Yamaguchi K"/>
            <person name="Onimaru K"/>
            <person name="Kadota M"/>
            <person name="Koyanagi M"/>
            <person name="Keeley SD"/>
            <person name="Tatsumi K"/>
            <person name="Tanaka K"/>
            <person name="Motone F"/>
            <person name="Kageyama Y"/>
            <person name="Nozu R"/>
            <person name="Adachi N"/>
            <person name="Nishimura O"/>
            <person name="Nakagawa R"/>
            <person name="Tanegashima C"/>
            <person name="Kiyatake I"/>
            <person name="Matsumoto R"/>
            <person name="Murakumo K"/>
            <person name="Nishida K"/>
            <person name="Terakita A"/>
            <person name="Kuratani S"/>
            <person name="Sato K"/>
            <person name="Hyodo S Kuraku.S."/>
        </authorList>
    </citation>
    <scope>NUCLEOTIDE SEQUENCE [LARGE SCALE GENOMIC DNA]</scope>
</reference>
<dbReference type="Gene3D" id="3.40.50.300">
    <property type="entry name" value="P-loop containing nucleotide triphosphate hydrolases"/>
    <property type="match status" value="1"/>
</dbReference>
<keyword evidence="7" id="KW-0395">Inflammatory response</keyword>
<dbReference type="SUPFAM" id="SSF52047">
    <property type="entry name" value="RNI-like"/>
    <property type="match status" value="1"/>
</dbReference>
<keyword evidence="6" id="KW-0832">Ubl conjugation</keyword>
<keyword evidence="11" id="KW-1185">Reference proteome</keyword>
<gene>
    <name evidence="10" type="ORF">chiPu_0017940</name>
</gene>
<dbReference type="Pfam" id="PF17779">
    <property type="entry name" value="WHD_NOD2"/>
    <property type="match status" value="1"/>
</dbReference>
<evidence type="ECO:0000256" key="6">
    <source>
        <dbReference type="ARBA" id="ARBA00022843"/>
    </source>
</evidence>
<evidence type="ECO:0000313" key="10">
    <source>
        <dbReference type="EMBL" id="GCC18446.1"/>
    </source>
</evidence>
<comment type="subcellular location">
    <subcellularLocation>
        <location evidence="1">Inflammasome</location>
    </subcellularLocation>
</comment>
<evidence type="ECO:0000256" key="1">
    <source>
        <dbReference type="ARBA" id="ARBA00004110"/>
    </source>
</evidence>
<dbReference type="Pfam" id="PF17776">
    <property type="entry name" value="NLRC4_HD2"/>
    <property type="match status" value="1"/>
</dbReference>
<comment type="caution">
    <text evidence="10">The sequence shown here is derived from an EMBL/GenBank/DDBJ whole genome shotgun (WGS) entry which is preliminary data.</text>
</comment>
<dbReference type="PANTHER" id="PTHR45690">
    <property type="entry name" value="NACHT, LRR AND PYD DOMAINS-CONTAINING PROTEIN 12"/>
    <property type="match status" value="1"/>
</dbReference>
<dbReference type="AlphaFoldDB" id="A0A401RK12"/>
<accession>A0A401RK12</accession>
<dbReference type="PROSITE" id="PS50837">
    <property type="entry name" value="NACHT"/>
    <property type="match status" value="1"/>
</dbReference>
<proteinExistence type="predicted"/>
<feature type="non-terminal residue" evidence="10">
    <location>
        <position position="1"/>
    </location>
</feature>
<evidence type="ECO:0000259" key="9">
    <source>
        <dbReference type="PROSITE" id="PS50837"/>
    </source>
</evidence>
<dbReference type="InterPro" id="IPR007111">
    <property type="entry name" value="NACHT_NTPase"/>
</dbReference>
<dbReference type="GO" id="GO:0005829">
    <property type="term" value="C:cytosol"/>
    <property type="evidence" value="ECO:0007669"/>
    <property type="project" value="UniProtKB-SubCell"/>
</dbReference>
<keyword evidence="3" id="KW-0677">Repeat</keyword>
<dbReference type="InterPro" id="IPR027417">
    <property type="entry name" value="P-loop_NTPase"/>
</dbReference>
<keyword evidence="2" id="KW-0963">Cytoplasm</keyword>
<evidence type="ECO:0000256" key="8">
    <source>
        <dbReference type="ARBA" id="ARBA00023233"/>
    </source>
</evidence>
<dbReference type="Proteomes" id="UP000287033">
    <property type="component" value="Unassembled WGS sequence"/>
</dbReference>
<dbReference type="PANTHER" id="PTHR45690:SF19">
    <property type="entry name" value="NACHT, LRR AND PYD DOMAINS-CONTAINING PROTEIN 3"/>
    <property type="match status" value="1"/>
</dbReference>
<dbReference type="OMA" id="STQTSWD"/>
<dbReference type="Gene3D" id="3.80.10.10">
    <property type="entry name" value="Ribonuclease Inhibitor"/>
    <property type="match status" value="1"/>
</dbReference>
<dbReference type="InterPro" id="IPR041267">
    <property type="entry name" value="NLRP_HD2"/>
</dbReference>
<evidence type="ECO:0000256" key="2">
    <source>
        <dbReference type="ARBA" id="ARBA00022490"/>
    </source>
</evidence>
<dbReference type="GO" id="GO:0005524">
    <property type="term" value="F:ATP binding"/>
    <property type="evidence" value="ECO:0007669"/>
    <property type="project" value="UniProtKB-KW"/>
</dbReference>
<evidence type="ECO:0000313" key="11">
    <source>
        <dbReference type="Proteomes" id="UP000287033"/>
    </source>
</evidence>
<feature type="domain" description="NACHT" evidence="9">
    <location>
        <begin position="218"/>
        <end position="358"/>
    </location>
</feature>
<protein>
    <recommendedName>
        <fullName evidence="9">NACHT domain-containing protein</fullName>
    </recommendedName>
</protein>
<dbReference type="OrthoDB" id="120976at2759"/>
<organism evidence="10 11">
    <name type="scientific">Chiloscyllium punctatum</name>
    <name type="common">Brownbanded bambooshark</name>
    <name type="synonym">Hemiscyllium punctatum</name>
    <dbReference type="NCBI Taxonomy" id="137246"/>
    <lineage>
        <taxon>Eukaryota</taxon>
        <taxon>Metazoa</taxon>
        <taxon>Chordata</taxon>
        <taxon>Craniata</taxon>
        <taxon>Vertebrata</taxon>
        <taxon>Chondrichthyes</taxon>
        <taxon>Elasmobranchii</taxon>
        <taxon>Galeomorphii</taxon>
        <taxon>Galeoidea</taxon>
        <taxon>Orectolobiformes</taxon>
        <taxon>Hemiscylliidae</taxon>
        <taxon>Chiloscyllium</taxon>
    </lineage>
</organism>
<dbReference type="STRING" id="137246.A0A401RK12"/>
<evidence type="ECO:0000256" key="5">
    <source>
        <dbReference type="ARBA" id="ARBA00022840"/>
    </source>
</evidence>
<name>A0A401RK12_CHIPU</name>
<evidence type="ECO:0000256" key="3">
    <source>
        <dbReference type="ARBA" id="ARBA00022737"/>
    </source>
</evidence>
<keyword evidence="5" id="KW-0067">ATP-binding</keyword>
<evidence type="ECO:0000256" key="4">
    <source>
        <dbReference type="ARBA" id="ARBA00022741"/>
    </source>
</evidence>
<dbReference type="SUPFAM" id="SSF52540">
    <property type="entry name" value="P-loop containing nucleoside triphosphate hydrolases"/>
    <property type="match status" value="1"/>
</dbReference>
<keyword evidence="4" id="KW-0547">Nucleotide-binding</keyword>
<dbReference type="Pfam" id="PF05729">
    <property type="entry name" value="NACHT"/>
    <property type="match status" value="1"/>
</dbReference>
<sequence>QTSWRDSTVDIRDISNASDVSTQASWRDSTVDIRDISNASDVSTQTSCDWTADLRDISNSSDVSTQTSWDSTADTRDISNFFAVSTQTSWDDSAADIKDIPNISKVITQTPWSASNADVKDTPKGVELRHKHHLQKLTKKLKFTLVTGRQFASDCPLDENYIDLTIAGSPFTVEMIENEWKDRRQDHGSTFIKYIKEQPVLQLNMLLGTNDTETGRFGTTVVVGEAGIGKSTMVQKLIQDWSQGKIYQSFKFVFQFQFPRLNLIYWKTSLTDLVRENYPYLDDALEHLWKKPEKILFVFEDLNQFQKNIHFNNAERNAEPQHQCLDPNSYCLITDVVRCLIQGELLKGCSILITSRTGKFDSFGITAINRKVQILGFAPDAIRQYFHNYFRNEQTVSDVIKYIKANDTLYRMCYNPLYCLTLCSLLESSRAQGVQEMPLFHTTSTQAVSTYIINLIGRSGYTFESCSEDLLKLGALAYDGCCKNLVVFNRNQLGSHNMNFANVITALMMEFQGKDHESTVYAFNHFIIQHYLAALQRIRTTTENKLLESLNAEHTTTDGRFTLLSRFLVGLASNNSTTKPDWELANIDPAVNKCVSGWLTNYSKRCDPNLESKKSEETFLNLLYCFHEFGDAELTRVTLSSRNKIPFMKYHLNGADCVILSSTLMAIDKLEELDLRCCDLPDEGVQFLLPVLHKCKTVRLPNNDLPANNVSF</sequence>